<reference evidence="6 7" key="1">
    <citation type="submission" date="2023-11" db="EMBL/GenBank/DDBJ databases">
        <title>Peredibacter starrii A3.12.</title>
        <authorList>
            <person name="Mitchell R.J."/>
        </authorList>
    </citation>
    <scope>NUCLEOTIDE SEQUENCE [LARGE SCALE GENOMIC DNA]</scope>
    <source>
        <strain evidence="6 7">A3.12</strain>
    </source>
</reference>
<comment type="similarity">
    <text evidence="1">Belongs to the AB hydrolase superfamily. AB hydrolase 4 family.</text>
</comment>
<protein>
    <submittedName>
        <fullName evidence="6">Alpha/beta fold hydrolase</fullName>
    </submittedName>
</protein>
<feature type="active site" description="Charge relay system" evidence="4">
    <location>
        <position position="299"/>
    </location>
</feature>
<feature type="active site" description="Charge relay system" evidence="4">
    <location>
        <position position="272"/>
    </location>
</feature>
<dbReference type="InterPro" id="IPR000952">
    <property type="entry name" value="AB_hydrolase_4_CS"/>
</dbReference>
<dbReference type="InterPro" id="IPR000073">
    <property type="entry name" value="AB_hydrolase_1"/>
</dbReference>
<evidence type="ECO:0000256" key="4">
    <source>
        <dbReference type="PIRSR" id="PIRSR005211-1"/>
    </source>
</evidence>
<organism evidence="6 7">
    <name type="scientific">Peredibacter starrii</name>
    <dbReference type="NCBI Taxonomy" id="28202"/>
    <lineage>
        <taxon>Bacteria</taxon>
        <taxon>Pseudomonadati</taxon>
        <taxon>Bdellovibrionota</taxon>
        <taxon>Bacteriovoracia</taxon>
        <taxon>Bacteriovoracales</taxon>
        <taxon>Bacteriovoracaceae</taxon>
        <taxon>Peredibacter</taxon>
    </lineage>
</organism>
<dbReference type="Gene3D" id="3.40.50.1820">
    <property type="entry name" value="alpha/beta hydrolase"/>
    <property type="match status" value="1"/>
</dbReference>
<dbReference type="EMBL" id="CP139487">
    <property type="protein sequence ID" value="WPU66678.1"/>
    <property type="molecule type" value="Genomic_DNA"/>
</dbReference>
<dbReference type="Proteomes" id="UP001324634">
    <property type="component" value="Chromosome"/>
</dbReference>
<keyword evidence="3 6" id="KW-0378">Hydrolase</keyword>
<dbReference type="PANTHER" id="PTHR10794">
    <property type="entry name" value="ABHYDROLASE DOMAIN-CONTAINING PROTEIN"/>
    <property type="match status" value="1"/>
</dbReference>
<dbReference type="GO" id="GO:0034338">
    <property type="term" value="F:short-chain carboxylesterase activity"/>
    <property type="evidence" value="ECO:0007669"/>
    <property type="project" value="TreeGrafter"/>
</dbReference>
<dbReference type="GO" id="GO:0047372">
    <property type="term" value="F:monoacylglycerol lipase activity"/>
    <property type="evidence" value="ECO:0007669"/>
    <property type="project" value="TreeGrafter"/>
</dbReference>
<keyword evidence="7" id="KW-1185">Reference proteome</keyword>
<dbReference type="InterPro" id="IPR012020">
    <property type="entry name" value="ABHD4"/>
</dbReference>
<dbReference type="InterPro" id="IPR050960">
    <property type="entry name" value="AB_hydrolase_4_sf"/>
</dbReference>
<dbReference type="SUPFAM" id="SSF53474">
    <property type="entry name" value="alpha/beta-Hydrolases"/>
    <property type="match status" value="1"/>
</dbReference>
<dbReference type="InterPro" id="IPR029058">
    <property type="entry name" value="AB_hydrolase_fold"/>
</dbReference>
<evidence type="ECO:0000256" key="2">
    <source>
        <dbReference type="ARBA" id="ARBA00022487"/>
    </source>
</evidence>
<dbReference type="PANTHER" id="PTHR10794:SF63">
    <property type="entry name" value="ALPHA_BETA HYDROLASE 1, ISOFORM A"/>
    <property type="match status" value="1"/>
</dbReference>
<dbReference type="KEGG" id="psti:SOO65_07960"/>
<proteinExistence type="inferred from homology"/>
<evidence type="ECO:0000256" key="3">
    <source>
        <dbReference type="ARBA" id="ARBA00022801"/>
    </source>
</evidence>
<evidence type="ECO:0000313" key="6">
    <source>
        <dbReference type="EMBL" id="WPU66678.1"/>
    </source>
</evidence>
<sequence length="325" mass="36145">MEKSIIESLKEVKRSIPPCLPPLWARTGHLQTILGYLLPSEKVTEDGIHINVTLEKETERIHSTYLKGSSQTVVYLFHGLGGSADSAYVQRAAILARKMGHHVFINNHRGCGLGAGLAVEPYHSGRSEDLSKVIAYGREMLPNHKHIAIGFSLSANALLLLAASVRGEVQPDFAIAVNGPINLDRASIKLGKGLNKIYDKRFTNDLERYMKVNRPQDVGDFSLVKDLRDFDERYTAPLGGFKNRADYYETCSAKQYLPKINIPTVIITAEDDPFIGIEDYREAQYSPTTVVHIEKHGGHVGYVARDGLGYKRWLDLAIGKYLGVI</sequence>
<dbReference type="PROSITE" id="PS01133">
    <property type="entry name" value="UPF0017"/>
    <property type="match status" value="1"/>
</dbReference>
<dbReference type="AlphaFoldDB" id="A0AAX4HUC2"/>
<feature type="active site" description="Charge relay system" evidence="4">
    <location>
        <position position="152"/>
    </location>
</feature>
<dbReference type="RefSeq" id="WP_321399133.1">
    <property type="nucleotide sequence ID" value="NZ_CP139487.1"/>
</dbReference>
<evidence type="ECO:0000259" key="5">
    <source>
        <dbReference type="Pfam" id="PF00561"/>
    </source>
</evidence>
<feature type="domain" description="AB hydrolase-1" evidence="5">
    <location>
        <begin position="73"/>
        <end position="163"/>
    </location>
</feature>
<gene>
    <name evidence="6" type="ORF">SOO65_07960</name>
</gene>
<accession>A0AAX4HUC2</accession>
<evidence type="ECO:0000256" key="1">
    <source>
        <dbReference type="ARBA" id="ARBA00010884"/>
    </source>
</evidence>
<keyword evidence="2" id="KW-0719">Serine esterase</keyword>
<name>A0AAX4HUC2_9BACT</name>
<dbReference type="PIRSF" id="PIRSF005211">
    <property type="entry name" value="Ab_hydro_YheT"/>
    <property type="match status" value="1"/>
</dbReference>
<evidence type="ECO:0000313" key="7">
    <source>
        <dbReference type="Proteomes" id="UP001324634"/>
    </source>
</evidence>
<dbReference type="Pfam" id="PF00561">
    <property type="entry name" value="Abhydrolase_1"/>
    <property type="match status" value="1"/>
</dbReference>